<dbReference type="GO" id="GO:0005886">
    <property type="term" value="C:plasma membrane"/>
    <property type="evidence" value="ECO:0007669"/>
    <property type="project" value="TreeGrafter"/>
</dbReference>
<evidence type="ECO:0000256" key="5">
    <source>
        <dbReference type="ARBA" id="ARBA00023136"/>
    </source>
</evidence>
<name>A0A931LRS7_FIMGI</name>
<reference evidence="7" key="1">
    <citation type="submission" date="2020-07" db="EMBL/GenBank/DDBJ databases">
        <title>Huge and variable diversity of episymbiotic CPR bacteria and DPANN archaea in groundwater ecosystems.</title>
        <authorList>
            <person name="He C.Y."/>
            <person name="Keren R."/>
            <person name="Whittaker M."/>
            <person name="Farag I.F."/>
            <person name="Doudna J."/>
            <person name="Cate J.H.D."/>
            <person name="Banfield J.F."/>
        </authorList>
    </citation>
    <scope>NUCLEOTIDE SEQUENCE</scope>
    <source>
        <strain evidence="7">NC_groundwater_17_Pr7_B-0.1um_64_12</strain>
    </source>
</reference>
<gene>
    <name evidence="7" type="ORF">HYR64_04050</name>
</gene>
<comment type="subcellular location">
    <subcellularLocation>
        <location evidence="1">Membrane</location>
        <topology evidence="1">Multi-pass membrane protein</topology>
    </subcellularLocation>
</comment>
<dbReference type="PANTHER" id="PTHR30474:SF1">
    <property type="entry name" value="PEPTIDOGLYCAN GLYCOSYLTRANSFERASE MRDB"/>
    <property type="match status" value="1"/>
</dbReference>
<dbReference type="EMBL" id="JACOSL010000026">
    <property type="protein sequence ID" value="MBI1756263.1"/>
    <property type="molecule type" value="Genomic_DNA"/>
</dbReference>
<feature type="transmembrane region" description="Helical" evidence="6">
    <location>
        <begin position="120"/>
        <end position="136"/>
    </location>
</feature>
<evidence type="ECO:0000256" key="1">
    <source>
        <dbReference type="ARBA" id="ARBA00004141"/>
    </source>
</evidence>
<evidence type="ECO:0000256" key="6">
    <source>
        <dbReference type="SAM" id="Phobius"/>
    </source>
</evidence>
<keyword evidence="3" id="KW-0133">Cell shape</keyword>
<dbReference type="GO" id="GO:0015648">
    <property type="term" value="F:lipid-linked peptidoglycan transporter activity"/>
    <property type="evidence" value="ECO:0007669"/>
    <property type="project" value="TreeGrafter"/>
</dbReference>
<dbReference type="Pfam" id="PF01098">
    <property type="entry name" value="FTSW_RODA_SPOVE"/>
    <property type="match status" value="1"/>
</dbReference>
<organism evidence="7 8">
    <name type="scientific">Fimbriimonas ginsengisoli</name>
    <dbReference type="NCBI Taxonomy" id="1005039"/>
    <lineage>
        <taxon>Bacteria</taxon>
        <taxon>Bacillati</taxon>
        <taxon>Armatimonadota</taxon>
        <taxon>Fimbriimonadia</taxon>
        <taxon>Fimbriimonadales</taxon>
        <taxon>Fimbriimonadaceae</taxon>
        <taxon>Fimbriimonas</taxon>
    </lineage>
</organism>
<feature type="transmembrane region" description="Helical" evidence="6">
    <location>
        <begin position="82"/>
        <end position="100"/>
    </location>
</feature>
<feature type="transmembrane region" description="Helical" evidence="6">
    <location>
        <begin position="189"/>
        <end position="207"/>
    </location>
</feature>
<feature type="transmembrane region" description="Helical" evidence="6">
    <location>
        <begin position="279"/>
        <end position="299"/>
    </location>
</feature>
<accession>A0A931LRS7</accession>
<evidence type="ECO:0000256" key="2">
    <source>
        <dbReference type="ARBA" id="ARBA00022692"/>
    </source>
</evidence>
<comment type="caution">
    <text evidence="7">The sequence shown here is derived from an EMBL/GenBank/DDBJ whole genome shotgun (WGS) entry which is preliminary data.</text>
</comment>
<dbReference type="InterPro" id="IPR001182">
    <property type="entry name" value="FtsW/RodA"/>
</dbReference>
<evidence type="ECO:0000313" key="7">
    <source>
        <dbReference type="EMBL" id="MBI1756263.1"/>
    </source>
</evidence>
<protein>
    <submittedName>
        <fullName evidence="7">Rod shape-determining protein RodA</fullName>
    </submittedName>
</protein>
<feature type="transmembrane region" description="Helical" evidence="6">
    <location>
        <begin position="21"/>
        <end position="39"/>
    </location>
</feature>
<proteinExistence type="predicted"/>
<feature type="transmembrane region" description="Helical" evidence="6">
    <location>
        <begin position="344"/>
        <end position="365"/>
    </location>
</feature>
<feature type="transmembrane region" description="Helical" evidence="6">
    <location>
        <begin position="143"/>
        <end position="160"/>
    </location>
</feature>
<dbReference type="GO" id="GO:0051301">
    <property type="term" value="P:cell division"/>
    <property type="evidence" value="ECO:0007669"/>
    <property type="project" value="InterPro"/>
</dbReference>
<dbReference type="PANTHER" id="PTHR30474">
    <property type="entry name" value="CELL CYCLE PROTEIN"/>
    <property type="match status" value="1"/>
</dbReference>
<evidence type="ECO:0000256" key="4">
    <source>
        <dbReference type="ARBA" id="ARBA00022989"/>
    </source>
</evidence>
<sequence>MATLRAMSGAPRIALLRRIDWPLLASAGILLAGGLLALYSEGLGKEGGGNFRKQLLNMSLGLVPFVLFAWLDPAAWRRRAHALYIVNVLMLAAVLALGFRAGGAQRWLSLGPIQFQPSELAKLFTVLTLATFLASRQDSIRKLSTFGLSFLHMLLPVLLVFKQPHLGASLVMLAIWLSVSIAGGVPLRFVFGSVAVAAGVLGLAWVTPGVLHDYQKERVIAMFHSDVQENGYQALRSEIAFGAGGVFGEGYLRGEQKQGRFIPEQNTDFIFTVIGEEGGLVGCVLVLGAFAFFFYRVWLVMLEADDPYAKMIAGGILGMMLFHTAVNLMMILQMLPVVGLWLPFMSYGGTALWLCMASVGLLLNVRARERPVLFG</sequence>
<feature type="transmembrane region" description="Helical" evidence="6">
    <location>
        <begin position="166"/>
        <end position="182"/>
    </location>
</feature>
<evidence type="ECO:0000313" key="8">
    <source>
        <dbReference type="Proteomes" id="UP000727962"/>
    </source>
</evidence>
<evidence type="ECO:0000256" key="3">
    <source>
        <dbReference type="ARBA" id="ARBA00022960"/>
    </source>
</evidence>
<keyword evidence="5 6" id="KW-0472">Membrane</keyword>
<dbReference type="GO" id="GO:0008360">
    <property type="term" value="P:regulation of cell shape"/>
    <property type="evidence" value="ECO:0007669"/>
    <property type="project" value="UniProtKB-KW"/>
</dbReference>
<dbReference type="Proteomes" id="UP000727962">
    <property type="component" value="Unassembled WGS sequence"/>
</dbReference>
<dbReference type="GO" id="GO:0032153">
    <property type="term" value="C:cell division site"/>
    <property type="evidence" value="ECO:0007669"/>
    <property type="project" value="TreeGrafter"/>
</dbReference>
<keyword evidence="4 6" id="KW-1133">Transmembrane helix</keyword>
<feature type="transmembrane region" description="Helical" evidence="6">
    <location>
        <begin position="51"/>
        <end position="70"/>
    </location>
</feature>
<keyword evidence="2 6" id="KW-0812">Transmembrane</keyword>
<feature type="transmembrane region" description="Helical" evidence="6">
    <location>
        <begin position="311"/>
        <end position="332"/>
    </location>
</feature>
<dbReference type="AlphaFoldDB" id="A0A931LRS7"/>